<comment type="caution">
    <text evidence="4">The sequence shown here is derived from an EMBL/GenBank/DDBJ whole genome shotgun (WGS) entry which is preliminary data.</text>
</comment>
<keyword evidence="5" id="KW-1185">Reference proteome</keyword>
<dbReference type="PANTHER" id="PTHR37826">
    <property type="entry name" value="FLOTILLIN BAND_7_5 DOMAIN PROTEIN"/>
    <property type="match status" value="1"/>
</dbReference>
<evidence type="ECO:0000259" key="3">
    <source>
        <dbReference type="Pfam" id="PF13421"/>
    </source>
</evidence>
<feature type="domain" description="SPFH" evidence="3">
    <location>
        <begin position="20"/>
        <end position="234"/>
    </location>
</feature>
<sequence length="456" mass="48527">MAFLRLFDVIEYNGPETDGVFAWKHPNKELRPGSHINVQQSQVAVFLKQGQVVSVFPAGGHKVDGNNPVFLTGLTKMVTGGASPWSSQIWFINLTDRMSVKWGTPSPIPIPLPGVGSKMAGALTLPVRARGNFTVTFDTEKIGPFIERLAGTKDVIAYEDIQSWFRDQTVAIIKSTLATVMVANNVDLGHIAMYLDGLSQGLLPKVSGTLAEYGIIVKNFVIEDISPDENSIAFKEYKSLASRVANAESRAEAQRAEAQGDADALRTRTDARQYAAIASSQAKALDQQLRGYAYQQQRMFDVMDTAAANTGSGADLMNQTMGMGVGMAMGNQIGGMMADAMGNATAFNVMTPQVPGMAGPAAVPGTPVAPGGTPASPGGTPSSRPAVPQPPLPDRPGAQATPQSAPQPTPQSPDTEQPAAQFDPVAAMTQLKRMLDAGLIPQDVYDAKRDEILKRM</sequence>
<evidence type="ECO:0000313" key="4">
    <source>
        <dbReference type="EMBL" id="PLS26185.1"/>
    </source>
</evidence>
<organism evidence="4 5">
    <name type="scientific">Bifidobacterium parmae</name>
    <dbReference type="NCBI Taxonomy" id="361854"/>
    <lineage>
        <taxon>Bacteria</taxon>
        <taxon>Bacillati</taxon>
        <taxon>Actinomycetota</taxon>
        <taxon>Actinomycetes</taxon>
        <taxon>Bifidobacteriales</taxon>
        <taxon>Bifidobacteriaceae</taxon>
        <taxon>Bifidobacterium</taxon>
    </lineage>
</organism>
<dbReference type="CDD" id="cd03408">
    <property type="entry name" value="SPFH_like_u1"/>
    <property type="match status" value="1"/>
</dbReference>
<feature type="region of interest" description="Disordered" evidence="2">
    <location>
        <begin position="357"/>
        <end position="423"/>
    </location>
</feature>
<reference evidence="4 5" key="1">
    <citation type="submission" date="2017-07" db="EMBL/GenBank/DDBJ databases">
        <title>Bifidobacterium novel species.</title>
        <authorList>
            <person name="Lugli G.A."/>
            <person name="Milani C."/>
            <person name="Duranti S."/>
            <person name="Mangifesta M."/>
        </authorList>
    </citation>
    <scope>NUCLEOTIDE SEQUENCE [LARGE SCALE GENOMIC DNA]</scope>
    <source>
        <strain evidence="4 5">77</strain>
    </source>
</reference>
<evidence type="ECO:0000256" key="2">
    <source>
        <dbReference type="SAM" id="MobiDB-lite"/>
    </source>
</evidence>
<evidence type="ECO:0000256" key="1">
    <source>
        <dbReference type="SAM" id="Coils"/>
    </source>
</evidence>
<dbReference type="AlphaFoldDB" id="A0A2N5IW48"/>
<dbReference type="RefSeq" id="WP_101623163.1">
    <property type="nucleotide sequence ID" value="NZ_NMWT01000029.1"/>
</dbReference>
<name>A0A2N5IW48_9BIFI</name>
<protein>
    <submittedName>
        <fullName evidence="4">Antifreeze protein type I</fullName>
    </submittedName>
</protein>
<dbReference type="Proteomes" id="UP000235034">
    <property type="component" value="Unassembled WGS sequence"/>
</dbReference>
<feature type="compositionally biased region" description="Low complexity" evidence="2">
    <location>
        <begin position="357"/>
        <end position="386"/>
    </location>
</feature>
<dbReference type="InterPro" id="IPR033880">
    <property type="entry name" value="SPFH_YdjI"/>
</dbReference>
<gene>
    <name evidence="4" type="ORF">Uis4E_2097</name>
</gene>
<dbReference type="PANTHER" id="PTHR37826:SF2">
    <property type="entry name" value="ZINC-RIBBON DOMAIN-CONTAINING PROTEIN"/>
    <property type="match status" value="1"/>
</dbReference>
<feature type="coiled-coil region" evidence="1">
    <location>
        <begin position="237"/>
        <end position="268"/>
    </location>
</feature>
<proteinExistence type="predicted"/>
<dbReference type="EMBL" id="NMWT01000029">
    <property type="protein sequence ID" value="PLS26185.1"/>
    <property type="molecule type" value="Genomic_DNA"/>
</dbReference>
<dbReference type="OrthoDB" id="9764015at2"/>
<evidence type="ECO:0000313" key="5">
    <source>
        <dbReference type="Proteomes" id="UP000235034"/>
    </source>
</evidence>
<dbReference type="Pfam" id="PF13421">
    <property type="entry name" value="Band_7_1"/>
    <property type="match status" value="1"/>
</dbReference>
<keyword evidence="1" id="KW-0175">Coiled coil</keyword>
<accession>A0A2N5IW48</accession>